<evidence type="ECO:0000313" key="1">
    <source>
        <dbReference type="EMBL" id="MBD1400457.1"/>
    </source>
</evidence>
<sequence length="109" mass="12860">MLEALLGTVNKERVLLYLFAREEGYPREVAKFYGADLRSIQNQFENLEVGRVLYSRLVGNTRLYAFNPRYPFLEELKALLDKALSFYSDSEREQLVMVRKRPRRKGKPL</sequence>
<gene>
    <name evidence="1" type="ORF">ICT70_07220</name>
</gene>
<accession>A0A8J6UL27</accession>
<name>A0A8J6UL27_9BACT</name>
<dbReference type="EMBL" id="JACWUN010000006">
    <property type="protein sequence ID" value="MBD1400457.1"/>
    <property type="molecule type" value="Genomic_DNA"/>
</dbReference>
<dbReference type="Proteomes" id="UP000632828">
    <property type="component" value="Unassembled WGS sequence"/>
</dbReference>
<dbReference type="RefSeq" id="WP_191154970.1">
    <property type="nucleotide sequence ID" value="NZ_JACWUN010000006.1"/>
</dbReference>
<comment type="caution">
    <text evidence="1">The sequence shown here is derived from an EMBL/GenBank/DDBJ whole genome shotgun (WGS) entry which is preliminary data.</text>
</comment>
<keyword evidence="2" id="KW-1185">Reference proteome</keyword>
<reference evidence="1" key="1">
    <citation type="submission" date="2020-09" db="EMBL/GenBank/DDBJ databases">
        <title>Pelobacter alkaliphilus sp. nov., a novel anaerobic arsenate-reducing bacterium from terrestrial mud volcano.</title>
        <authorList>
            <person name="Khomyakova M.A."/>
            <person name="Merkel A.Y."/>
            <person name="Slobodkin A.I."/>
        </authorList>
    </citation>
    <scope>NUCLEOTIDE SEQUENCE</scope>
    <source>
        <strain evidence="1">M08fum</strain>
    </source>
</reference>
<proteinExistence type="predicted"/>
<protein>
    <submittedName>
        <fullName evidence="1">ArsR family transcriptional regulator</fullName>
    </submittedName>
</protein>
<evidence type="ECO:0000313" key="2">
    <source>
        <dbReference type="Proteomes" id="UP000632828"/>
    </source>
</evidence>
<organism evidence="1 2">
    <name type="scientific">Pelovirga terrestris</name>
    <dbReference type="NCBI Taxonomy" id="2771352"/>
    <lineage>
        <taxon>Bacteria</taxon>
        <taxon>Pseudomonadati</taxon>
        <taxon>Thermodesulfobacteriota</taxon>
        <taxon>Desulfuromonadia</taxon>
        <taxon>Geobacterales</taxon>
        <taxon>Geobacteraceae</taxon>
        <taxon>Pelovirga</taxon>
    </lineage>
</organism>
<dbReference type="AlphaFoldDB" id="A0A8J6UL27"/>